<name>A0A2S6G4V4_9GAMM</name>
<proteinExistence type="inferred from homology"/>
<evidence type="ECO:0000313" key="3">
    <source>
        <dbReference type="EMBL" id="PPK50729.1"/>
    </source>
</evidence>
<protein>
    <submittedName>
        <fullName evidence="4">Nucleotide-binding universal stress UspA family protein</fullName>
    </submittedName>
</protein>
<dbReference type="SUPFAM" id="SSF52402">
    <property type="entry name" value="Adenine nucleotide alpha hydrolases-like"/>
    <property type="match status" value="2"/>
</dbReference>
<dbReference type="EMBL" id="PTIT01000021">
    <property type="protein sequence ID" value="PPK50729.1"/>
    <property type="molecule type" value="Genomic_DNA"/>
</dbReference>
<evidence type="ECO:0000259" key="2">
    <source>
        <dbReference type="Pfam" id="PF00582"/>
    </source>
</evidence>
<keyword evidence="6" id="KW-1185">Reference proteome</keyword>
<feature type="domain" description="UspA" evidence="2">
    <location>
        <begin position="221"/>
        <end position="294"/>
    </location>
</feature>
<sequence>MTDNNRENGPLQVVACIDGSQAALSVCDYAAWASQRMGDPLLLLHVLDEEKYPARTDVSGNIGLGAREHLLNELVELDQQRSKLALKQGHLMLDEAEQRVRADGVDRVNQRQRHDELAGSLVSLEPEARLFVLGLHGEGSNREGAKHVGSQLETVIRSVHRPVLLVPDEYTEPRSAMLAFDGSETAFRSIELLAGTPVFQGMPFHLVMVGQDTDEKRGQMARARDVLAAQDLDVTEAICQGTDVEKALHEYQDEHDIDLLIMGAYGHSCVRRFLVGSTTTRMLETAQKPLVILR</sequence>
<reference evidence="3 6" key="1">
    <citation type="submission" date="2018-02" db="EMBL/GenBank/DDBJ databases">
        <title>Deep subsurface shale carbon reservoir microbial communities from Ohio and West Virginia, USA.</title>
        <authorList>
            <person name="Wrighton K."/>
        </authorList>
    </citation>
    <scope>NUCLEOTIDE SEQUENCE [LARGE SCALE GENOMIC DNA]</scope>
    <source>
        <strain evidence="3 6">UTICA-S1B6</strain>
    </source>
</reference>
<feature type="domain" description="UspA" evidence="2">
    <location>
        <begin position="13"/>
        <end position="167"/>
    </location>
</feature>
<reference evidence="4 5" key="2">
    <citation type="submission" date="2018-02" db="EMBL/GenBank/DDBJ databases">
        <title>Subsurface microbial communities from deep shales in Ohio and West Virginia, USA.</title>
        <authorList>
            <person name="Wrighton K."/>
        </authorList>
    </citation>
    <scope>NUCLEOTIDE SEQUENCE [LARGE SCALE GENOMIC DNA]</scope>
    <source>
        <strain evidence="4 5">UTICA-S1B9</strain>
    </source>
</reference>
<evidence type="ECO:0000313" key="5">
    <source>
        <dbReference type="Proteomes" id="UP000239446"/>
    </source>
</evidence>
<gene>
    <name evidence="4" type="ORF">B0H24_101949</name>
    <name evidence="3" type="ORF">BY455_12149</name>
</gene>
<dbReference type="Proteomes" id="UP000239648">
    <property type="component" value="Unassembled WGS sequence"/>
</dbReference>
<dbReference type="CDD" id="cd00293">
    <property type="entry name" value="USP-like"/>
    <property type="match status" value="2"/>
</dbReference>
<comment type="similarity">
    <text evidence="1">Belongs to the universal stress protein A family.</text>
</comment>
<dbReference type="Pfam" id="PF00582">
    <property type="entry name" value="Usp"/>
    <property type="match status" value="2"/>
</dbReference>
<organism evidence="4 5">
    <name type="scientific">Marinobacter persicus</name>
    <dbReference type="NCBI Taxonomy" id="930118"/>
    <lineage>
        <taxon>Bacteria</taxon>
        <taxon>Pseudomonadati</taxon>
        <taxon>Pseudomonadota</taxon>
        <taxon>Gammaproteobacteria</taxon>
        <taxon>Pseudomonadales</taxon>
        <taxon>Marinobacteraceae</taxon>
        <taxon>Marinobacter</taxon>
    </lineage>
</organism>
<dbReference type="InterPro" id="IPR006015">
    <property type="entry name" value="Universal_stress_UspA"/>
</dbReference>
<evidence type="ECO:0000313" key="4">
    <source>
        <dbReference type="EMBL" id="PPK54127.1"/>
    </source>
</evidence>
<evidence type="ECO:0000313" key="6">
    <source>
        <dbReference type="Proteomes" id="UP000239648"/>
    </source>
</evidence>
<dbReference type="AlphaFoldDB" id="A0A2S6G4V4"/>
<comment type="caution">
    <text evidence="4">The sequence shown here is derived from an EMBL/GenBank/DDBJ whole genome shotgun (WGS) entry which is preliminary data.</text>
</comment>
<dbReference type="EMBL" id="PTIU01000019">
    <property type="protein sequence ID" value="PPK54127.1"/>
    <property type="molecule type" value="Genomic_DNA"/>
</dbReference>
<dbReference type="Gene3D" id="3.40.50.12370">
    <property type="match status" value="1"/>
</dbReference>
<dbReference type="InterPro" id="IPR006016">
    <property type="entry name" value="UspA"/>
</dbReference>
<dbReference type="PANTHER" id="PTHR46268">
    <property type="entry name" value="STRESS RESPONSE PROTEIN NHAX"/>
    <property type="match status" value="1"/>
</dbReference>
<dbReference type="PANTHER" id="PTHR46268:SF15">
    <property type="entry name" value="UNIVERSAL STRESS PROTEIN HP_0031"/>
    <property type="match status" value="1"/>
</dbReference>
<dbReference type="Proteomes" id="UP000239446">
    <property type="component" value="Unassembled WGS sequence"/>
</dbReference>
<accession>A0A2S6G4V4</accession>
<evidence type="ECO:0000256" key="1">
    <source>
        <dbReference type="ARBA" id="ARBA00008791"/>
    </source>
</evidence>
<dbReference type="RefSeq" id="WP_258075642.1">
    <property type="nucleotide sequence ID" value="NZ_PTIT01000021.1"/>
</dbReference>
<dbReference type="PRINTS" id="PR01438">
    <property type="entry name" value="UNVRSLSTRESS"/>
</dbReference>